<keyword evidence="2" id="KW-0813">Transport</keyword>
<sequence>MRRIFHNRAVAVLAASQSVSGIGNWITMLSLFSIIVFYGHGSVLQTSGVLLAGYAPMILCSPLAGWLCDRFNRKWIMIASEVCSGLAVVGIILSRRLELIYALLVLQSASSSFLPPATQSALPTVVEKTELTQANALLQQISSGIKIGAPLLAGFLLSFLSPQQAMILDVISYALSALILSTLPALPPQRAQQTSATENGETLPTPGMRVFLPQLVILFVMTFFLVLILGCFDLLAPTFIRDTLKQQASTFGLLIACVGLGAVIGSLWLLVRKGKPHYWRDIILGVILLTMLPGATVLASFAPAPLLALMIMVIGCLVGGVGQGFSLVQSGTLLQLLAPGTMLGRVSGIFQSTMAVAQLICLLGIPWIVPIYLSITAIFLISAIAMALLTVITILILYRDRVRSQLIPSQDEVDPISLSQM</sequence>
<dbReference type="CDD" id="cd06173">
    <property type="entry name" value="MFS_MefA_like"/>
    <property type="match status" value="1"/>
</dbReference>
<dbReference type="RefSeq" id="WP_126581303.1">
    <property type="nucleotide sequence ID" value="NZ_BIFR01000001.1"/>
</dbReference>
<keyword evidence="4 7" id="KW-0812">Transmembrane</keyword>
<gene>
    <name evidence="9" type="ORF">KTT_36650</name>
</gene>
<dbReference type="InterPro" id="IPR036259">
    <property type="entry name" value="MFS_trans_sf"/>
</dbReference>
<keyword evidence="10" id="KW-1185">Reference proteome</keyword>
<comment type="caution">
    <text evidence="9">The sequence shown here is derived from an EMBL/GenBank/DDBJ whole genome shotgun (WGS) entry which is preliminary data.</text>
</comment>
<feature type="transmembrane region" description="Helical" evidence="7">
    <location>
        <begin position="12"/>
        <end position="37"/>
    </location>
</feature>
<dbReference type="InterPro" id="IPR020846">
    <property type="entry name" value="MFS_dom"/>
</dbReference>
<feature type="transmembrane region" description="Helical" evidence="7">
    <location>
        <begin position="248"/>
        <end position="270"/>
    </location>
</feature>
<accession>A0A402A425</accession>
<dbReference type="GO" id="GO:0005886">
    <property type="term" value="C:plasma membrane"/>
    <property type="evidence" value="ECO:0007669"/>
    <property type="project" value="UniProtKB-SubCell"/>
</dbReference>
<dbReference type="PANTHER" id="PTHR43266">
    <property type="entry name" value="MACROLIDE-EFFLUX PROTEIN"/>
    <property type="match status" value="1"/>
</dbReference>
<evidence type="ECO:0000259" key="8">
    <source>
        <dbReference type="PROSITE" id="PS50850"/>
    </source>
</evidence>
<feature type="transmembrane region" description="Helical" evidence="7">
    <location>
        <begin position="349"/>
        <end position="369"/>
    </location>
</feature>
<feature type="domain" description="Major facilitator superfamily (MFS) profile" evidence="8">
    <location>
        <begin position="214"/>
        <end position="421"/>
    </location>
</feature>
<proteinExistence type="predicted"/>
<dbReference type="AlphaFoldDB" id="A0A402A425"/>
<comment type="subcellular location">
    <subcellularLocation>
        <location evidence="1">Cell membrane</location>
        <topology evidence="1">Multi-pass membrane protein</topology>
    </subcellularLocation>
</comment>
<evidence type="ECO:0000313" key="10">
    <source>
        <dbReference type="Proteomes" id="UP000287352"/>
    </source>
</evidence>
<feature type="transmembrane region" description="Helical" evidence="7">
    <location>
        <begin position="375"/>
        <end position="398"/>
    </location>
</feature>
<evidence type="ECO:0000256" key="7">
    <source>
        <dbReference type="SAM" id="Phobius"/>
    </source>
</evidence>
<evidence type="ECO:0000256" key="5">
    <source>
        <dbReference type="ARBA" id="ARBA00022989"/>
    </source>
</evidence>
<dbReference type="SUPFAM" id="SSF103473">
    <property type="entry name" value="MFS general substrate transporter"/>
    <property type="match status" value="1"/>
</dbReference>
<dbReference type="PROSITE" id="PS50850">
    <property type="entry name" value="MFS"/>
    <property type="match status" value="1"/>
</dbReference>
<evidence type="ECO:0000313" key="9">
    <source>
        <dbReference type="EMBL" id="GCE13806.1"/>
    </source>
</evidence>
<feature type="transmembrane region" description="Helical" evidence="7">
    <location>
        <begin position="307"/>
        <end position="328"/>
    </location>
</feature>
<evidence type="ECO:0000256" key="4">
    <source>
        <dbReference type="ARBA" id="ARBA00022692"/>
    </source>
</evidence>
<dbReference type="Proteomes" id="UP000287352">
    <property type="component" value="Unassembled WGS sequence"/>
</dbReference>
<organism evidence="9 10">
    <name type="scientific">Tengunoibacter tsumagoiensis</name>
    <dbReference type="NCBI Taxonomy" id="2014871"/>
    <lineage>
        <taxon>Bacteria</taxon>
        <taxon>Bacillati</taxon>
        <taxon>Chloroflexota</taxon>
        <taxon>Ktedonobacteria</taxon>
        <taxon>Ktedonobacterales</taxon>
        <taxon>Dictyobacteraceae</taxon>
        <taxon>Tengunoibacter</taxon>
    </lineage>
</organism>
<dbReference type="Pfam" id="PF07690">
    <property type="entry name" value="MFS_1"/>
    <property type="match status" value="1"/>
</dbReference>
<dbReference type="PANTHER" id="PTHR43266:SF2">
    <property type="entry name" value="MAJOR FACILITATOR SUPERFAMILY (MFS) PROFILE DOMAIN-CONTAINING PROTEIN"/>
    <property type="match status" value="1"/>
</dbReference>
<evidence type="ECO:0000256" key="1">
    <source>
        <dbReference type="ARBA" id="ARBA00004651"/>
    </source>
</evidence>
<reference evidence="10" key="1">
    <citation type="submission" date="2018-12" db="EMBL/GenBank/DDBJ databases">
        <title>Tengunoibacter tsumagoiensis gen. nov., sp. nov., Dictyobacter kobayashii sp. nov., D. alpinus sp. nov., and D. joshuensis sp. nov. and description of Dictyobacteraceae fam. nov. within the order Ktedonobacterales isolated from Tengu-no-mugimeshi.</title>
        <authorList>
            <person name="Wang C.M."/>
            <person name="Zheng Y."/>
            <person name="Sakai Y."/>
            <person name="Toyoda A."/>
            <person name="Minakuchi Y."/>
            <person name="Abe K."/>
            <person name="Yokota A."/>
            <person name="Yabe S."/>
        </authorList>
    </citation>
    <scope>NUCLEOTIDE SEQUENCE [LARGE SCALE GENOMIC DNA]</scope>
    <source>
        <strain evidence="10">Uno3</strain>
    </source>
</reference>
<keyword evidence="5 7" id="KW-1133">Transmembrane helix</keyword>
<dbReference type="Gene3D" id="1.20.1250.20">
    <property type="entry name" value="MFS general substrate transporter like domains"/>
    <property type="match status" value="1"/>
</dbReference>
<feature type="transmembrane region" description="Helical" evidence="7">
    <location>
        <begin position="215"/>
        <end position="236"/>
    </location>
</feature>
<dbReference type="OrthoDB" id="9774907at2"/>
<dbReference type="EMBL" id="BIFR01000001">
    <property type="protein sequence ID" value="GCE13806.1"/>
    <property type="molecule type" value="Genomic_DNA"/>
</dbReference>
<keyword evidence="3" id="KW-1003">Cell membrane</keyword>
<dbReference type="GO" id="GO:0022857">
    <property type="term" value="F:transmembrane transporter activity"/>
    <property type="evidence" value="ECO:0007669"/>
    <property type="project" value="InterPro"/>
</dbReference>
<keyword evidence="6 7" id="KW-0472">Membrane</keyword>
<name>A0A402A425_9CHLR</name>
<evidence type="ECO:0000256" key="6">
    <source>
        <dbReference type="ARBA" id="ARBA00023136"/>
    </source>
</evidence>
<evidence type="ECO:0000256" key="3">
    <source>
        <dbReference type="ARBA" id="ARBA00022475"/>
    </source>
</evidence>
<protein>
    <submittedName>
        <fullName evidence="9">MFS transporter</fullName>
    </submittedName>
</protein>
<feature type="transmembrane region" description="Helical" evidence="7">
    <location>
        <begin position="49"/>
        <end position="68"/>
    </location>
</feature>
<evidence type="ECO:0000256" key="2">
    <source>
        <dbReference type="ARBA" id="ARBA00022448"/>
    </source>
</evidence>
<dbReference type="InterPro" id="IPR011701">
    <property type="entry name" value="MFS"/>
</dbReference>
<feature type="transmembrane region" description="Helical" evidence="7">
    <location>
        <begin position="282"/>
        <end position="301"/>
    </location>
</feature>